<dbReference type="PIRSF" id="PIRSF020606">
    <property type="entry name" value="UCP020606"/>
    <property type="match status" value="1"/>
</dbReference>
<dbReference type="AlphaFoldDB" id="A0A9X3RA81"/>
<feature type="transmembrane region" description="Helical" evidence="1">
    <location>
        <begin position="9"/>
        <end position="26"/>
    </location>
</feature>
<sequence>MGYQASSKIHINLLIIVIIVLIWSAINPLDYLDWLAEVSPGLVIIIILTLTYRKFQFTTLSYFIIAFLCILTFIGGHFTYSEVPLFNWIKEEFDLKRNHYDRMGHFFKGFSAIVVRELLLRLTPLSNGAWLFGITTSIVLSIAALYEIIEWLSTKISKGGKAAKDFVGMQGDQWDAQWDMALAFTGCLIALLFLSKWHNKLLKK</sequence>
<feature type="transmembrane region" description="Helical" evidence="1">
    <location>
        <begin position="105"/>
        <end position="122"/>
    </location>
</feature>
<proteinExistence type="predicted"/>
<protein>
    <submittedName>
        <fullName evidence="2">DUF2238 domain-containing protein</fullName>
    </submittedName>
</protein>
<keyword evidence="1" id="KW-0472">Membrane</keyword>
<dbReference type="InterPro" id="IPR058534">
    <property type="entry name" value="YjdF"/>
</dbReference>
<dbReference type="RefSeq" id="WP_269922070.1">
    <property type="nucleotide sequence ID" value="NZ_JAMKBI010000007.1"/>
</dbReference>
<accession>A0A9X3RA81</accession>
<name>A0A9X3RA81_9BACI</name>
<evidence type="ECO:0000313" key="2">
    <source>
        <dbReference type="EMBL" id="MCZ8533791.1"/>
    </source>
</evidence>
<organism evidence="2 3">
    <name type="scientific">Psychrobacillus psychrodurans</name>
    <dbReference type="NCBI Taxonomy" id="126157"/>
    <lineage>
        <taxon>Bacteria</taxon>
        <taxon>Bacillati</taxon>
        <taxon>Bacillota</taxon>
        <taxon>Bacilli</taxon>
        <taxon>Bacillales</taxon>
        <taxon>Bacillaceae</taxon>
        <taxon>Psychrobacillus</taxon>
    </lineage>
</organism>
<keyword evidence="1" id="KW-1133">Transmembrane helix</keyword>
<keyword evidence="3" id="KW-1185">Reference proteome</keyword>
<evidence type="ECO:0000256" key="1">
    <source>
        <dbReference type="SAM" id="Phobius"/>
    </source>
</evidence>
<feature type="transmembrane region" description="Helical" evidence="1">
    <location>
        <begin position="129"/>
        <end position="149"/>
    </location>
</feature>
<feature type="transmembrane region" description="Helical" evidence="1">
    <location>
        <begin position="32"/>
        <end position="52"/>
    </location>
</feature>
<comment type="caution">
    <text evidence="2">The sequence shown here is derived from an EMBL/GenBank/DDBJ whole genome shotgun (WGS) entry which is preliminary data.</text>
</comment>
<feature type="transmembrane region" description="Helical" evidence="1">
    <location>
        <begin position="59"/>
        <end position="80"/>
    </location>
</feature>
<evidence type="ECO:0000313" key="3">
    <source>
        <dbReference type="Proteomes" id="UP001152172"/>
    </source>
</evidence>
<dbReference type="Proteomes" id="UP001152172">
    <property type="component" value="Unassembled WGS sequence"/>
</dbReference>
<dbReference type="InterPro" id="IPR014509">
    <property type="entry name" value="YjdF-like"/>
</dbReference>
<gene>
    <name evidence="2" type="ORF">M9R61_10765</name>
</gene>
<feature type="transmembrane region" description="Helical" evidence="1">
    <location>
        <begin position="176"/>
        <end position="194"/>
    </location>
</feature>
<reference evidence="2" key="1">
    <citation type="submission" date="2022-05" db="EMBL/GenBank/DDBJ databases">
        <authorList>
            <person name="Colautti A."/>
            <person name="Iacumin L."/>
        </authorList>
    </citation>
    <scope>NUCLEOTIDE SEQUENCE</scope>
    <source>
        <strain evidence="2">DSM 30747</strain>
    </source>
</reference>
<dbReference type="EMBL" id="JAMKBI010000007">
    <property type="protein sequence ID" value="MCZ8533791.1"/>
    <property type="molecule type" value="Genomic_DNA"/>
</dbReference>
<keyword evidence="1" id="KW-0812">Transmembrane</keyword>
<dbReference type="Pfam" id="PF09997">
    <property type="entry name" value="DUF2238"/>
    <property type="match status" value="1"/>
</dbReference>